<accession>A0AAE4C9V5</accession>
<dbReference type="AlphaFoldDB" id="A0AAE4C9V5"/>
<dbReference type="Proteomes" id="UP001183643">
    <property type="component" value="Unassembled WGS sequence"/>
</dbReference>
<keyword evidence="1" id="KW-0732">Signal</keyword>
<proteinExistence type="predicted"/>
<feature type="chain" id="PRO_5041942805" description="Lipoprotein" evidence="1">
    <location>
        <begin position="20"/>
        <end position="244"/>
    </location>
</feature>
<evidence type="ECO:0008006" key="4">
    <source>
        <dbReference type="Google" id="ProtNLM"/>
    </source>
</evidence>
<dbReference type="RefSeq" id="WP_310368200.1">
    <property type="nucleotide sequence ID" value="NZ_JAVDYB010000001.1"/>
</dbReference>
<comment type="caution">
    <text evidence="2">The sequence shown here is derived from an EMBL/GenBank/DDBJ whole genome shotgun (WGS) entry which is preliminary data.</text>
</comment>
<protein>
    <recommendedName>
        <fullName evidence="4">Lipoprotein</fullName>
    </recommendedName>
</protein>
<organism evidence="2 3">
    <name type="scientific">Catenuloplanes atrovinosus</name>
    <dbReference type="NCBI Taxonomy" id="137266"/>
    <lineage>
        <taxon>Bacteria</taxon>
        <taxon>Bacillati</taxon>
        <taxon>Actinomycetota</taxon>
        <taxon>Actinomycetes</taxon>
        <taxon>Micromonosporales</taxon>
        <taxon>Micromonosporaceae</taxon>
        <taxon>Catenuloplanes</taxon>
    </lineage>
</organism>
<evidence type="ECO:0000313" key="3">
    <source>
        <dbReference type="Proteomes" id="UP001183643"/>
    </source>
</evidence>
<name>A0AAE4C9V5_9ACTN</name>
<reference evidence="2" key="1">
    <citation type="submission" date="2023-07" db="EMBL/GenBank/DDBJ databases">
        <title>Sequencing the genomes of 1000 actinobacteria strains.</title>
        <authorList>
            <person name="Klenk H.-P."/>
        </authorList>
    </citation>
    <scope>NUCLEOTIDE SEQUENCE</scope>
    <source>
        <strain evidence="2">DSM 44707</strain>
    </source>
</reference>
<evidence type="ECO:0000256" key="1">
    <source>
        <dbReference type="SAM" id="SignalP"/>
    </source>
</evidence>
<gene>
    <name evidence="2" type="ORF">J2S41_003000</name>
</gene>
<dbReference type="EMBL" id="JAVDYB010000001">
    <property type="protein sequence ID" value="MDR7276222.1"/>
    <property type="molecule type" value="Genomic_DNA"/>
</dbReference>
<evidence type="ECO:0000313" key="2">
    <source>
        <dbReference type="EMBL" id="MDR7276222.1"/>
    </source>
</evidence>
<sequence>MRRVLLPWACGLLLLAGCAAPRPPGPTVAQVLADIRASAELLRTGSYRATFDVRIPDQTVRWTGVLRTLGGTGAIWSVDGTVSDDGRIIDALSVVDAGGVRYLDSMTKTFHGYEWGALSGSDRLTYYWRGGAPRPLPDVDPYLWCDLTGARVAVTARTLDGGTRYRLTGWTPGPALAYALGRAGLAPGAPGTVLDLTLAADGRPARLDATTAGTTVTLVVTGTGIRERIKVPERGQFTSMHYWF</sequence>
<feature type="signal peptide" evidence="1">
    <location>
        <begin position="1"/>
        <end position="19"/>
    </location>
</feature>
<keyword evidence="3" id="KW-1185">Reference proteome</keyword>
<dbReference type="PROSITE" id="PS51257">
    <property type="entry name" value="PROKAR_LIPOPROTEIN"/>
    <property type="match status" value="1"/>
</dbReference>